<dbReference type="HOGENOM" id="CLU_104078_1_0_5"/>
<dbReference type="GO" id="GO:0070694">
    <property type="term" value="F:5-hydroxymethyl-dUMP N-hydrolase activity"/>
    <property type="evidence" value="ECO:0007669"/>
    <property type="project" value="TreeGrafter"/>
</dbReference>
<dbReference type="GO" id="GO:0009159">
    <property type="term" value="P:deoxyribonucleoside monophosphate catabolic process"/>
    <property type="evidence" value="ECO:0007669"/>
    <property type="project" value="TreeGrafter"/>
</dbReference>
<dbReference type="Proteomes" id="UP000033220">
    <property type="component" value="Chromosome DSM 122"/>
</dbReference>
<sequence>MRLSVKTDAGQGTSRKRVYLAGPEVFLPDPDRVARALKERCAAHGLEGVFPLDAGLALNDLTAAGQAQAIFNANIDLIRGCDGVIANMTPFRGPSMDVGTAFEMGFAAALGKPVIGYTDDLGEYVDRVVTFYRGHVTREGCAWRDPDGLTIEDFSQVDNLMMCGAALAITRDFDQALLAMRGVFGHSLACVG</sequence>
<dbReference type="RefSeq" id="WP_014415327.1">
    <property type="nucleotide sequence ID" value="NC_017059.1"/>
</dbReference>
<dbReference type="SUPFAM" id="SSF52309">
    <property type="entry name" value="N-(deoxy)ribosyltransferase-like"/>
    <property type="match status" value="1"/>
</dbReference>
<name>H6SL28_PARPM</name>
<dbReference type="InterPro" id="IPR051239">
    <property type="entry name" value="2'-dNMP_N-hydrolase"/>
</dbReference>
<keyword evidence="1" id="KW-0808">Transferase</keyword>
<dbReference type="PANTHER" id="PTHR15364:SF0">
    <property type="entry name" value="2'-DEOXYNUCLEOSIDE 5'-PHOSPHATE N-HYDROLASE 1"/>
    <property type="match status" value="1"/>
</dbReference>
<dbReference type="PANTHER" id="PTHR15364">
    <property type="entry name" value="2'-DEOXYNUCLEOSIDE 5'-PHOSPHATE N-HYDROLASE 1"/>
    <property type="match status" value="1"/>
</dbReference>
<keyword evidence="2" id="KW-1185">Reference proteome</keyword>
<dbReference type="InterPro" id="IPR007710">
    <property type="entry name" value="Nucleoside_deoxyribTrfase"/>
</dbReference>
<organism evidence="1 2">
    <name type="scientific">Pararhodospirillum photometricum DSM 122</name>
    <dbReference type="NCBI Taxonomy" id="1150469"/>
    <lineage>
        <taxon>Bacteria</taxon>
        <taxon>Pseudomonadati</taxon>
        <taxon>Pseudomonadota</taxon>
        <taxon>Alphaproteobacteria</taxon>
        <taxon>Rhodospirillales</taxon>
        <taxon>Rhodospirillaceae</taxon>
        <taxon>Pararhodospirillum</taxon>
    </lineage>
</organism>
<dbReference type="AlphaFoldDB" id="H6SL28"/>
<dbReference type="EMBL" id="HE663493">
    <property type="protein sequence ID" value="CCG08693.1"/>
    <property type="molecule type" value="Genomic_DNA"/>
</dbReference>
<dbReference type="PATRIC" id="fig|1150469.3.peg.2330"/>
<dbReference type="KEGG" id="rpm:RSPPHO_02067"/>
<reference evidence="1 2" key="1">
    <citation type="submission" date="2012-02" db="EMBL/GenBank/DDBJ databases">
        <title>Shotgun genome sequence of Phaeospirillum photometricum DSM 122.</title>
        <authorList>
            <person name="Duquesne K."/>
            <person name="Sturgis J."/>
        </authorList>
    </citation>
    <scope>NUCLEOTIDE SEQUENCE [LARGE SCALE GENOMIC DNA]</scope>
    <source>
        <strain evidence="2">DSM122</strain>
    </source>
</reference>
<dbReference type="Gene3D" id="3.40.50.450">
    <property type="match status" value="1"/>
</dbReference>
<evidence type="ECO:0000313" key="2">
    <source>
        <dbReference type="Proteomes" id="UP000033220"/>
    </source>
</evidence>
<evidence type="ECO:0000313" key="1">
    <source>
        <dbReference type="EMBL" id="CCG08693.1"/>
    </source>
</evidence>
<dbReference type="Pfam" id="PF05014">
    <property type="entry name" value="Nuc_deoxyrib_tr"/>
    <property type="match status" value="1"/>
</dbReference>
<gene>
    <name evidence="1" type="ORF">RSPPHO_02067</name>
</gene>
<dbReference type="eggNOG" id="COG3613">
    <property type="taxonomic scope" value="Bacteria"/>
</dbReference>
<proteinExistence type="predicted"/>
<protein>
    <submittedName>
        <fullName evidence="1">Nucleoside 2-deoxyribosyltransferase</fullName>
    </submittedName>
</protein>
<dbReference type="GO" id="GO:0016740">
    <property type="term" value="F:transferase activity"/>
    <property type="evidence" value="ECO:0007669"/>
    <property type="project" value="UniProtKB-KW"/>
</dbReference>
<dbReference type="OrthoDB" id="9795789at2"/>
<accession>H6SL28</accession>